<protein>
    <submittedName>
        <fullName evidence="4">Winged helix-turn-helix transcriptional regulator</fullName>
    </submittedName>
</protein>
<keyword evidence="2" id="KW-0418">Kinase</keyword>
<evidence type="ECO:0000256" key="2">
    <source>
        <dbReference type="ARBA" id="ARBA00022777"/>
    </source>
</evidence>
<dbReference type="EMBL" id="JAAMAY010000047">
    <property type="protein sequence ID" value="NTC32422.1"/>
    <property type="molecule type" value="Genomic_DNA"/>
</dbReference>
<name>A0AA44FB07_AGRTU</name>
<evidence type="ECO:0000313" key="4">
    <source>
        <dbReference type="EMBL" id="NTC32422.1"/>
    </source>
</evidence>
<gene>
    <name evidence="4" type="ORF">G6M46_30205</name>
</gene>
<proteinExistence type="predicted"/>
<dbReference type="InterPro" id="IPR011611">
    <property type="entry name" value="PfkB_dom"/>
</dbReference>
<reference evidence="4" key="1">
    <citation type="journal article" date="2020" name="Science">
        <title>Unexpected conservation and global transmission of agrobacterial virulence plasmids.</title>
        <authorList>
            <person name="Weisberg A.J."/>
            <person name="Davis E.W. 2nd"/>
            <person name="Tabima J."/>
            <person name="Belcher M.S."/>
            <person name="Miller M."/>
            <person name="Kuo C.H."/>
            <person name="Loper J.E."/>
            <person name="Grunwald N.J."/>
            <person name="Putnam M.L."/>
            <person name="Chang J.H."/>
        </authorList>
    </citation>
    <scope>NUCLEOTIDE SEQUENCE</scope>
    <source>
        <strain evidence="4">17-1853-1a</strain>
    </source>
</reference>
<dbReference type="Pfam" id="PF00294">
    <property type="entry name" value="PfkB"/>
    <property type="match status" value="1"/>
</dbReference>
<dbReference type="SUPFAM" id="SSF46785">
    <property type="entry name" value="Winged helix' DNA-binding domain"/>
    <property type="match status" value="1"/>
</dbReference>
<sequence>MEILTEMEKAVLDRLADNPFAAQQEIAESLGIPRPTLAMHITQLTRKGYLLGRAYVLSKKDRLVCIGGSTIDTVLLSEQPILANTSNPVTTIHNFGGVARNVAENAARLGADVSLISLVGDDENGRSLIAHLKGLGVDTSGVSVRSDLRTATYTSVVTGNEAVVGFSDMEIFDKLPPEYLDRLVQHFVSATWVLADCNLPAAVILALLQRKKGARFLLALDAVSTAKAVRLPERLENIDALFLREEEARSYIQEELDPTQLARELRRRGAKNVAVISRDFSVAVVTPDGETIIPAPKANILDPGGANDTLVGTTLARLLLGSDFVSALTQGTLGAAITSEVFARIHPGLSPQLLEEAEERLAAGL</sequence>
<dbReference type="Proteomes" id="UP000702952">
    <property type="component" value="Unassembled WGS sequence"/>
</dbReference>
<keyword evidence="1" id="KW-0808">Transferase</keyword>
<feature type="domain" description="Carbohydrate kinase PfkB" evidence="3">
    <location>
        <begin position="61"/>
        <end position="338"/>
    </location>
</feature>
<dbReference type="RefSeq" id="WP_174018811.1">
    <property type="nucleotide sequence ID" value="NZ_JAAMAX010000037.1"/>
</dbReference>
<evidence type="ECO:0000313" key="5">
    <source>
        <dbReference type="Proteomes" id="UP000702952"/>
    </source>
</evidence>
<organism evidence="4 5">
    <name type="scientific">Agrobacterium tumefaciens</name>
    <dbReference type="NCBI Taxonomy" id="358"/>
    <lineage>
        <taxon>Bacteria</taxon>
        <taxon>Pseudomonadati</taxon>
        <taxon>Pseudomonadota</taxon>
        <taxon>Alphaproteobacteria</taxon>
        <taxon>Hyphomicrobiales</taxon>
        <taxon>Rhizobiaceae</taxon>
        <taxon>Rhizobium/Agrobacterium group</taxon>
        <taxon>Agrobacterium</taxon>
        <taxon>Agrobacterium tumefaciens complex</taxon>
    </lineage>
</organism>
<evidence type="ECO:0000256" key="1">
    <source>
        <dbReference type="ARBA" id="ARBA00022679"/>
    </source>
</evidence>
<dbReference type="GO" id="GO:0016301">
    <property type="term" value="F:kinase activity"/>
    <property type="evidence" value="ECO:0007669"/>
    <property type="project" value="UniProtKB-KW"/>
</dbReference>
<dbReference type="AlphaFoldDB" id="A0AA44FB07"/>
<dbReference type="SUPFAM" id="SSF53613">
    <property type="entry name" value="Ribokinase-like"/>
    <property type="match status" value="1"/>
</dbReference>
<dbReference type="Gene3D" id="1.10.10.10">
    <property type="entry name" value="Winged helix-like DNA-binding domain superfamily/Winged helix DNA-binding domain"/>
    <property type="match status" value="1"/>
</dbReference>
<comment type="caution">
    <text evidence="4">The sequence shown here is derived from an EMBL/GenBank/DDBJ whole genome shotgun (WGS) entry which is preliminary data.</text>
</comment>
<accession>A0AA44FB07</accession>
<dbReference type="PANTHER" id="PTHR10584:SF166">
    <property type="entry name" value="RIBOKINASE"/>
    <property type="match status" value="1"/>
</dbReference>
<dbReference type="InterPro" id="IPR036390">
    <property type="entry name" value="WH_DNA-bd_sf"/>
</dbReference>
<dbReference type="Pfam" id="PF13412">
    <property type="entry name" value="HTH_24"/>
    <property type="match status" value="1"/>
</dbReference>
<dbReference type="InterPro" id="IPR029056">
    <property type="entry name" value="Ribokinase-like"/>
</dbReference>
<evidence type="ECO:0000259" key="3">
    <source>
        <dbReference type="Pfam" id="PF00294"/>
    </source>
</evidence>
<dbReference type="Gene3D" id="3.40.1190.20">
    <property type="match status" value="1"/>
</dbReference>
<dbReference type="InterPro" id="IPR036388">
    <property type="entry name" value="WH-like_DNA-bd_sf"/>
</dbReference>
<dbReference type="PANTHER" id="PTHR10584">
    <property type="entry name" value="SUGAR KINASE"/>
    <property type="match status" value="1"/>
</dbReference>